<evidence type="ECO:0000256" key="5">
    <source>
        <dbReference type="ARBA" id="ARBA00023002"/>
    </source>
</evidence>
<dbReference type="GO" id="GO:0004497">
    <property type="term" value="F:monooxygenase activity"/>
    <property type="evidence" value="ECO:0007669"/>
    <property type="project" value="UniProtKB-KW"/>
</dbReference>
<dbReference type="InterPro" id="IPR002401">
    <property type="entry name" value="Cyt_P450_E_grp-I"/>
</dbReference>
<evidence type="ECO:0000256" key="8">
    <source>
        <dbReference type="PIRSR" id="PIRSR602401-1"/>
    </source>
</evidence>
<dbReference type="PANTHER" id="PTHR24287">
    <property type="entry name" value="P450, PUTATIVE (EUROFUNG)-RELATED"/>
    <property type="match status" value="1"/>
</dbReference>
<dbReference type="AlphaFoldDB" id="A0A409Y9N7"/>
<proteinExistence type="inferred from homology"/>
<dbReference type="PANTHER" id="PTHR24287:SF1">
    <property type="entry name" value="P450, PUTATIVE (EUROFUNG)-RELATED"/>
    <property type="match status" value="1"/>
</dbReference>
<reference evidence="11 12" key="1">
    <citation type="journal article" date="2018" name="Evol. Lett.">
        <title>Horizontal gene cluster transfer increased hallucinogenic mushroom diversity.</title>
        <authorList>
            <person name="Reynolds H.T."/>
            <person name="Vijayakumar V."/>
            <person name="Gluck-Thaler E."/>
            <person name="Korotkin H.B."/>
            <person name="Matheny P.B."/>
            <person name="Slot J.C."/>
        </authorList>
    </citation>
    <scope>NUCLEOTIDE SEQUENCE [LARGE SCALE GENOMIC DNA]</scope>
    <source>
        <strain evidence="11 12">2629</strain>
    </source>
</reference>
<evidence type="ECO:0000256" key="2">
    <source>
        <dbReference type="ARBA" id="ARBA00010617"/>
    </source>
</evidence>
<accession>A0A409Y9N7</accession>
<dbReference type="Proteomes" id="UP000284842">
    <property type="component" value="Unassembled WGS sequence"/>
</dbReference>
<dbReference type="EMBL" id="NHTK01001344">
    <property type="protein sequence ID" value="PPQ99826.1"/>
    <property type="molecule type" value="Genomic_DNA"/>
</dbReference>
<feature type="transmembrane region" description="Helical" evidence="10">
    <location>
        <begin position="40"/>
        <end position="59"/>
    </location>
</feature>
<keyword evidence="7 9" id="KW-0503">Monooxygenase</keyword>
<dbReference type="SUPFAM" id="SSF48264">
    <property type="entry name" value="Cytochrome P450"/>
    <property type="match status" value="1"/>
</dbReference>
<keyword evidence="3 8" id="KW-0349">Heme</keyword>
<organism evidence="11 12">
    <name type="scientific">Panaeolus cyanescens</name>
    <dbReference type="NCBI Taxonomy" id="181874"/>
    <lineage>
        <taxon>Eukaryota</taxon>
        <taxon>Fungi</taxon>
        <taxon>Dikarya</taxon>
        <taxon>Basidiomycota</taxon>
        <taxon>Agaricomycotina</taxon>
        <taxon>Agaricomycetes</taxon>
        <taxon>Agaricomycetidae</taxon>
        <taxon>Agaricales</taxon>
        <taxon>Agaricineae</taxon>
        <taxon>Galeropsidaceae</taxon>
        <taxon>Panaeolus</taxon>
    </lineage>
</organism>
<dbReference type="STRING" id="181874.A0A409Y9N7"/>
<feature type="binding site" description="axial binding residue" evidence="8">
    <location>
        <position position="473"/>
    </location>
    <ligand>
        <name>heme</name>
        <dbReference type="ChEBI" id="CHEBI:30413"/>
    </ligand>
    <ligandPart>
        <name>Fe</name>
        <dbReference type="ChEBI" id="CHEBI:18248"/>
    </ligandPart>
</feature>
<dbReference type="InParanoid" id="A0A409Y9N7"/>
<evidence type="ECO:0000256" key="6">
    <source>
        <dbReference type="ARBA" id="ARBA00023004"/>
    </source>
</evidence>
<dbReference type="InterPro" id="IPR047146">
    <property type="entry name" value="Cyt_P450_E_CYP52_fungi"/>
</dbReference>
<dbReference type="Gene3D" id="1.10.630.10">
    <property type="entry name" value="Cytochrome P450"/>
    <property type="match status" value="1"/>
</dbReference>
<keyword evidence="10" id="KW-0472">Membrane</keyword>
<protein>
    <recommendedName>
        <fullName evidence="13">Cytochrome P450</fullName>
    </recommendedName>
</protein>
<evidence type="ECO:0000313" key="12">
    <source>
        <dbReference type="Proteomes" id="UP000284842"/>
    </source>
</evidence>
<comment type="cofactor">
    <cofactor evidence="1 8">
        <name>heme</name>
        <dbReference type="ChEBI" id="CHEBI:30413"/>
    </cofactor>
</comment>
<evidence type="ECO:0000256" key="3">
    <source>
        <dbReference type="ARBA" id="ARBA00022617"/>
    </source>
</evidence>
<comment type="similarity">
    <text evidence="2 9">Belongs to the cytochrome P450 family.</text>
</comment>
<keyword evidence="5 9" id="KW-0560">Oxidoreductase</keyword>
<dbReference type="InterPro" id="IPR036396">
    <property type="entry name" value="Cyt_P450_sf"/>
</dbReference>
<dbReference type="GO" id="GO:0020037">
    <property type="term" value="F:heme binding"/>
    <property type="evidence" value="ECO:0007669"/>
    <property type="project" value="InterPro"/>
</dbReference>
<comment type="caution">
    <text evidence="11">The sequence shown here is derived from an EMBL/GenBank/DDBJ whole genome shotgun (WGS) entry which is preliminary data.</text>
</comment>
<keyword evidence="12" id="KW-1185">Reference proteome</keyword>
<name>A0A409Y9N7_9AGAR</name>
<dbReference type="InterPro" id="IPR001128">
    <property type="entry name" value="Cyt_P450"/>
</dbReference>
<evidence type="ECO:0000313" key="11">
    <source>
        <dbReference type="EMBL" id="PPQ99826.1"/>
    </source>
</evidence>
<keyword evidence="6 8" id="KW-0408">Iron</keyword>
<dbReference type="GO" id="GO:0016705">
    <property type="term" value="F:oxidoreductase activity, acting on paired donors, with incorporation or reduction of molecular oxygen"/>
    <property type="evidence" value="ECO:0007669"/>
    <property type="project" value="InterPro"/>
</dbReference>
<keyword evidence="10" id="KW-0812">Transmembrane</keyword>
<dbReference type="PRINTS" id="PR00463">
    <property type="entry name" value="EP450I"/>
</dbReference>
<keyword evidence="10" id="KW-1133">Transmembrane helix</keyword>
<evidence type="ECO:0000256" key="7">
    <source>
        <dbReference type="ARBA" id="ARBA00023033"/>
    </source>
</evidence>
<gene>
    <name evidence="11" type="ORF">CVT24_009620</name>
</gene>
<dbReference type="PROSITE" id="PS00086">
    <property type="entry name" value="CYTOCHROME_P450"/>
    <property type="match status" value="1"/>
</dbReference>
<evidence type="ECO:0000256" key="4">
    <source>
        <dbReference type="ARBA" id="ARBA00022723"/>
    </source>
</evidence>
<evidence type="ECO:0000256" key="1">
    <source>
        <dbReference type="ARBA" id="ARBA00001971"/>
    </source>
</evidence>
<dbReference type="GO" id="GO:0005506">
    <property type="term" value="F:iron ion binding"/>
    <property type="evidence" value="ECO:0007669"/>
    <property type="project" value="InterPro"/>
</dbReference>
<keyword evidence="4 8" id="KW-0479">Metal-binding</keyword>
<evidence type="ECO:0000256" key="9">
    <source>
        <dbReference type="RuleBase" id="RU000461"/>
    </source>
</evidence>
<dbReference type="Pfam" id="PF00067">
    <property type="entry name" value="p450"/>
    <property type="match status" value="1"/>
</dbReference>
<dbReference type="PRINTS" id="PR00385">
    <property type="entry name" value="P450"/>
</dbReference>
<dbReference type="InterPro" id="IPR017972">
    <property type="entry name" value="Cyt_P450_CS"/>
</dbReference>
<evidence type="ECO:0000256" key="10">
    <source>
        <dbReference type="SAM" id="Phobius"/>
    </source>
</evidence>
<evidence type="ECO:0008006" key="13">
    <source>
        <dbReference type="Google" id="ProtNLM"/>
    </source>
</evidence>
<sequence>MMNPAYYRVRLLVDLFQSVGMPVLALSNTLAFFQYRLGHLAIPSYLGIVLLWAVLRTLYTEHKQKREAKALGARPIPRVIGKWPGNIDVLLKMMRAFKTSYVLDVYLQLFEEYQCTTLNTRILWRDTHRNIARPFLARERFLDFEIFEKFTSSTMSLLSSLESSNTPFDAQDIFSRFTIDAASEFLFGKNLDTLSGSLPVAGQTKMGPKGSATEDTWGSFAYAFEMAQVNITIRARLGSIWPLFELFKDRNKEACDVIRKWVDPLVQQALNDKRQMQESGIEHKIEEKTFMQHLAETTNDAITIRDQLLNMLLASRDTTACVLTYILYFMAIRPDIMARMRSEVFQTCGPSSAPTSEDIKQMKYMRAVINEAMRLFPPVPLNVREAREQPVVLPQSDGTYDYQEKGTSSAEPLYIPARTTIMYFPLLIQRNPALWGDDADEFDPERWIDPARLGRYLSNPTIFTPFSAGPRICLGQNYAYNQMSYFLTRLLQQFERVTLESEYQPEGSLPPPEWKSRKGRQSVEKIWPAGAMTLYVKGGLWVRLHKSKQ</sequence>
<dbReference type="OrthoDB" id="1470350at2759"/>